<keyword evidence="2" id="KW-1185">Reference proteome</keyword>
<organism evidence="1 2">
    <name type="scientific">Mixta tenebrionis</name>
    <dbReference type="NCBI Taxonomy" id="2562439"/>
    <lineage>
        <taxon>Bacteria</taxon>
        <taxon>Pseudomonadati</taxon>
        <taxon>Pseudomonadota</taxon>
        <taxon>Gammaproteobacteria</taxon>
        <taxon>Enterobacterales</taxon>
        <taxon>Erwiniaceae</taxon>
        <taxon>Mixta</taxon>
    </lineage>
</organism>
<reference evidence="1 2" key="1">
    <citation type="submission" date="2019-06" db="EMBL/GenBank/DDBJ databases">
        <authorList>
            <person name="Yang Y."/>
        </authorList>
    </citation>
    <scope>NUCLEOTIDE SEQUENCE [LARGE SCALE GENOMIC DNA]</scope>
    <source>
        <strain evidence="1 2">BIT-26</strain>
    </source>
</reference>
<proteinExistence type="predicted"/>
<evidence type="ECO:0000313" key="1">
    <source>
        <dbReference type="EMBL" id="TPW44657.1"/>
    </source>
</evidence>
<dbReference type="AlphaFoldDB" id="A0A506VFP9"/>
<accession>A0A506VFP9</accession>
<name>A0A506VFP9_9GAMM</name>
<sequence>MPFPQHKEYEETSWMSYYLYTDKDIRQTPKISQHYIYNVPDGGAREMSNIMFYDAFEPASLRLYLKTIGFHWKVKQKTAQKKPGYPIQVEISFSLLAWTDKKVLFA</sequence>
<protein>
    <submittedName>
        <fullName evidence="1">Uncharacterized protein</fullName>
    </submittedName>
</protein>
<dbReference type="Proteomes" id="UP000319523">
    <property type="component" value="Unassembled WGS sequence"/>
</dbReference>
<gene>
    <name evidence="1" type="ORF">FKM52_02815</name>
</gene>
<comment type="caution">
    <text evidence="1">The sequence shown here is derived from an EMBL/GenBank/DDBJ whole genome shotgun (WGS) entry which is preliminary data.</text>
</comment>
<dbReference type="EMBL" id="VHQI01000001">
    <property type="protein sequence ID" value="TPW44657.1"/>
    <property type="molecule type" value="Genomic_DNA"/>
</dbReference>
<evidence type="ECO:0000313" key="2">
    <source>
        <dbReference type="Proteomes" id="UP000319523"/>
    </source>
</evidence>